<organism evidence="2 3">
    <name type="scientific">Paraburkholderia fungorum</name>
    <dbReference type="NCBI Taxonomy" id="134537"/>
    <lineage>
        <taxon>Bacteria</taxon>
        <taxon>Pseudomonadati</taxon>
        <taxon>Pseudomonadota</taxon>
        <taxon>Betaproteobacteria</taxon>
        <taxon>Burkholderiales</taxon>
        <taxon>Burkholderiaceae</taxon>
        <taxon>Paraburkholderia</taxon>
    </lineage>
</organism>
<gene>
    <name evidence="2" type="ORF">GGD69_005221</name>
</gene>
<comment type="caution">
    <text evidence="2">The sequence shown here is derived from an EMBL/GenBank/DDBJ whole genome shotgun (WGS) entry which is preliminary data.</text>
</comment>
<proteinExistence type="predicted"/>
<reference evidence="2 3" key="1">
    <citation type="submission" date="2020-08" db="EMBL/GenBank/DDBJ databases">
        <title>Genomic Encyclopedia of Type Strains, Phase IV (KMG-V): Genome sequencing to study the core and pangenomes of soil and plant-associated prokaryotes.</title>
        <authorList>
            <person name="Whitman W."/>
        </authorList>
    </citation>
    <scope>NUCLEOTIDE SEQUENCE [LARGE SCALE GENOMIC DNA]</scope>
    <source>
        <strain evidence="2 3">SEMIA 4013</strain>
    </source>
</reference>
<protein>
    <recommendedName>
        <fullName evidence="4">PH domain-containing protein</fullName>
    </recommendedName>
</protein>
<dbReference type="AlphaFoldDB" id="A0AAW3V346"/>
<keyword evidence="1" id="KW-0812">Transmembrane</keyword>
<evidence type="ECO:0008006" key="4">
    <source>
        <dbReference type="Google" id="ProtNLM"/>
    </source>
</evidence>
<evidence type="ECO:0000256" key="1">
    <source>
        <dbReference type="SAM" id="Phobius"/>
    </source>
</evidence>
<keyword evidence="1" id="KW-0472">Membrane</keyword>
<dbReference type="Proteomes" id="UP000518681">
    <property type="component" value="Unassembled WGS sequence"/>
</dbReference>
<accession>A0AAW3V346</accession>
<evidence type="ECO:0000313" key="3">
    <source>
        <dbReference type="Proteomes" id="UP000518681"/>
    </source>
</evidence>
<feature type="transmembrane region" description="Helical" evidence="1">
    <location>
        <begin position="38"/>
        <end position="61"/>
    </location>
</feature>
<sequence length="131" mass="14840">MVGFATYRFVGLWWLAETAATYGVATYMGQSAKSALEIAVGFLVGPFALFLLIAIAARPVVTYMMIRTERRRIAIEARYPRTRVTALSRGKWLVTDLDTGRTRCELERDGVTIADRKPAKLWRRGRARRLS</sequence>
<evidence type="ECO:0000313" key="2">
    <source>
        <dbReference type="EMBL" id="MBB6204327.1"/>
    </source>
</evidence>
<name>A0AAW3V346_9BURK</name>
<keyword evidence="1" id="KW-1133">Transmembrane helix</keyword>
<dbReference type="RefSeq" id="WP_183800702.1">
    <property type="nucleotide sequence ID" value="NZ_JACIII010000013.1"/>
</dbReference>
<dbReference type="EMBL" id="JACIIK010000009">
    <property type="protein sequence ID" value="MBB6204327.1"/>
    <property type="molecule type" value="Genomic_DNA"/>
</dbReference>